<dbReference type="GO" id="GO:0016887">
    <property type="term" value="F:ATP hydrolysis activity"/>
    <property type="evidence" value="ECO:0007669"/>
    <property type="project" value="InterPro"/>
</dbReference>
<dbReference type="SUPFAM" id="SSF52540">
    <property type="entry name" value="P-loop containing nucleoside triphosphate hydrolases"/>
    <property type="match status" value="1"/>
</dbReference>
<keyword evidence="4 6" id="KW-0067">ATP-binding</keyword>
<proteinExistence type="inferred from homology"/>
<reference evidence="6" key="1">
    <citation type="journal article" date="2020" name="mSystems">
        <title>Genome- and Community-Level Interaction Insights into Carbon Utilization and Element Cycling Functions of Hydrothermarchaeota in Hydrothermal Sediment.</title>
        <authorList>
            <person name="Zhou Z."/>
            <person name="Liu Y."/>
            <person name="Xu W."/>
            <person name="Pan J."/>
            <person name="Luo Z.H."/>
            <person name="Li M."/>
        </authorList>
    </citation>
    <scope>NUCLEOTIDE SEQUENCE [LARGE SCALE GENOMIC DNA]</scope>
    <source>
        <strain evidence="6">SpSt-125</strain>
    </source>
</reference>
<dbReference type="GO" id="GO:0005524">
    <property type="term" value="F:ATP binding"/>
    <property type="evidence" value="ECO:0007669"/>
    <property type="project" value="UniProtKB-KW"/>
</dbReference>
<evidence type="ECO:0000256" key="1">
    <source>
        <dbReference type="ARBA" id="ARBA00005417"/>
    </source>
</evidence>
<evidence type="ECO:0000256" key="4">
    <source>
        <dbReference type="ARBA" id="ARBA00022840"/>
    </source>
</evidence>
<dbReference type="Pfam" id="PF00005">
    <property type="entry name" value="ABC_tran"/>
    <property type="match status" value="1"/>
</dbReference>
<dbReference type="InterPro" id="IPR003439">
    <property type="entry name" value="ABC_transporter-like_ATP-bd"/>
</dbReference>
<comment type="caution">
    <text evidence="6">The sequence shown here is derived from an EMBL/GenBank/DDBJ whole genome shotgun (WGS) entry which is preliminary data.</text>
</comment>
<dbReference type="InterPro" id="IPR003593">
    <property type="entry name" value="AAA+_ATPase"/>
</dbReference>
<evidence type="ECO:0000259" key="5">
    <source>
        <dbReference type="PROSITE" id="PS50893"/>
    </source>
</evidence>
<comment type="similarity">
    <text evidence="1">Belongs to the ABC transporter superfamily.</text>
</comment>
<accession>A0A7J2U5B4</accession>
<evidence type="ECO:0000256" key="2">
    <source>
        <dbReference type="ARBA" id="ARBA00022448"/>
    </source>
</evidence>
<name>A0A7J2U5B4_9CREN</name>
<dbReference type="PANTHER" id="PTHR42711">
    <property type="entry name" value="ABC TRANSPORTER ATP-BINDING PROTEIN"/>
    <property type="match status" value="1"/>
</dbReference>
<organism evidence="6">
    <name type="scientific">Ignisphaera aggregans</name>
    <dbReference type="NCBI Taxonomy" id="334771"/>
    <lineage>
        <taxon>Archaea</taxon>
        <taxon>Thermoproteota</taxon>
        <taxon>Thermoprotei</taxon>
        <taxon>Desulfurococcales</taxon>
        <taxon>Desulfurococcaceae</taxon>
        <taxon>Ignisphaera</taxon>
    </lineage>
</organism>
<evidence type="ECO:0000256" key="3">
    <source>
        <dbReference type="ARBA" id="ARBA00022741"/>
    </source>
</evidence>
<sequence>MRKAIEIVNLVKRFGDTIAVDNLSLDIYEGEIFGFLGPNGSGKTTTLLTIATVYKPTSGDVRVYGYSVVNYGDKVRKLIGIAFQDPKALGIDKPYDLLLWHARVVGYSFNDAKKVVKGVMESLGLWEYRNKYFYQLSGGTRKKVEIAKILIQRPKVAIFDEPTAQVDVTSKHAMWDAIRELRNSGSTIILATNDMFEAERMCERIAIIYRGRLRALGAVKELKDLVPYGDIVEVSIAKQEDAERAVKILSSFGKVGANGLQFMVYLNRGEEKAIEIIDALEKVGIRVTRIMVKEPTLDDVFFYITKAKLKE</sequence>
<feature type="domain" description="ABC transporter" evidence="5">
    <location>
        <begin position="5"/>
        <end position="235"/>
    </location>
</feature>
<dbReference type="SMART" id="SM00382">
    <property type="entry name" value="AAA"/>
    <property type="match status" value="1"/>
</dbReference>
<dbReference type="Gene3D" id="3.40.50.300">
    <property type="entry name" value="P-loop containing nucleotide triphosphate hydrolases"/>
    <property type="match status" value="1"/>
</dbReference>
<keyword evidence="2" id="KW-0813">Transport</keyword>
<dbReference type="InterPro" id="IPR050763">
    <property type="entry name" value="ABC_transporter_ATP-binding"/>
</dbReference>
<dbReference type="InterPro" id="IPR027417">
    <property type="entry name" value="P-loop_NTPase"/>
</dbReference>
<dbReference type="AlphaFoldDB" id="A0A7J2U5B4"/>
<dbReference type="Pfam" id="PF13732">
    <property type="entry name" value="DrrA1-3_C"/>
    <property type="match status" value="1"/>
</dbReference>
<gene>
    <name evidence="6" type="ORF">ENO26_08465</name>
</gene>
<dbReference type="PROSITE" id="PS50893">
    <property type="entry name" value="ABC_TRANSPORTER_2"/>
    <property type="match status" value="1"/>
</dbReference>
<keyword evidence="3" id="KW-0547">Nucleotide-binding</keyword>
<dbReference type="PANTHER" id="PTHR42711:SF5">
    <property type="entry name" value="ABC TRANSPORTER ATP-BINDING PROTEIN NATA"/>
    <property type="match status" value="1"/>
</dbReference>
<dbReference type="EMBL" id="DSEU01000059">
    <property type="protein sequence ID" value="HEM67575.1"/>
    <property type="molecule type" value="Genomic_DNA"/>
</dbReference>
<evidence type="ECO:0000313" key="6">
    <source>
        <dbReference type="EMBL" id="HEM67575.1"/>
    </source>
</evidence>
<dbReference type="InterPro" id="IPR025302">
    <property type="entry name" value="DrrA1/2-like_C"/>
</dbReference>
<protein>
    <submittedName>
        <fullName evidence="6">ATP-binding cassette domain-containing protein</fullName>
    </submittedName>
</protein>